<accession>Q12XP0</accession>
<dbReference type="STRING" id="259564.Mbur_0832"/>
<evidence type="ECO:0000313" key="2">
    <source>
        <dbReference type="EMBL" id="ABE51786.1"/>
    </source>
</evidence>
<dbReference type="Pfam" id="PF00582">
    <property type="entry name" value="Usp"/>
    <property type="match status" value="1"/>
</dbReference>
<dbReference type="Gene3D" id="3.40.50.620">
    <property type="entry name" value="HUPs"/>
    <property type="match status" value="1"/>
</dbReference>
<dbReference type="SUPFAM" id="SSF52402">
    <property type="entry name" value="Adenine nucleotide alpha hydrolases-like"/>
    <property type="match status" value="1"/>
</dbReference>
<protein>
    <submittedName>
        <fullName evidence="2">Universal Stress Protein-like protein</fullName>
    </submittedName>
</protein>
<keyword evidence="3" id="KW-1185">Reference proteome</keyword>
<feature type="domain" description="UspA" evidence="1">
    <location>
        <begin position="6"/>
        <end position="120"/>
    </location>
</feature>
<dbReference type="HOGENOM" id="CLU_1782515_0_0_2"/>
<gene>
    <name evidence="2" type="ordered locus">Mbur_0832</name>
</gene>
<organism evidence="2 3">
    <name type="scientific">Methanococcoides burtonii (strain DSM 6242 / NBRC 107633 / OCM 468 / ACE-M)</name>
    <dbReference type="NCBI Taxonomy" id="259564"/>
    <lineage>
        <taxon>Archaea</taxon>
        <taxon>Methanobacteriati</taxon>
        <taxon>Methanobacteriota</taxon>
        <taxon>Stenosarchaea group</taxon>
        <taxon>Methanomicrobia</taxon>
        <taxon>Methanosarcinales</taxon>
        <taxon>Methanosarcinaceae</taxon>
        <taxon>Methanococcoides</taxon>
    </lineage>
</organism>
<sequence>MEEIAYKNILVPIDEKQLSKRVIDHALHVADKESGKLIIVYVERKKTLECIFPKELAKKMMVIVKENIESNMEYALENAKISGIAVENIILDNDEIAKDLIRISEEKSVNLTVMGSESLKARSPWEYHPMAYRSRYRTCSCHHRRRLIHAF</sequence>
<dbReference type="EMBL" id="CP000300">
    <property type="protein sequence ID" value="ABE51786.1"/>
    <property type="molecule type" value="Genomic_DNA"/>
</dbReference>
<dbReference type="InterPro" id="IPR006016">
    <property type="entry name" value="UspA"/>
</dbReference>
<dbReference type="CDD" id="cd00293">
    <property type="entry name" value="USP-like"/>
    <property type="match status" value="1"/>
</dbReference>
<name>Q12XP0_METBU</name>
<evidence type="ECO:0000313" key="3">
    <source>
        <dbReference type="Proteomes" id="UP000001979"/>
    </source>
</evidence>
<dbReference type="AlphaFoldDB" id="Q12XP0"/>
<evidence type="ECO:0000259" key="1">
    <source>
        <dbReference type="Pfam" id="PF00582"/>
    </source>
</evidence>
<dbReference type="OrthoDB" id="140812at2157"/>
<dbReference type="InterPro" id="IPR014729">
    <property type="entry name" value="Rossmann-like_a/b/a_fold"/>
</dbReference>
<dbReference type="KEGG" id="mbu:Mbur_0832"/>
<reference evidence="3" key="1">
    <citation type="journal article" date="2009" name="ISME J.">
        <title>The genome sequence of the psychrophilic archaeon, Methanococcoides burtonii: the role of genome evolution in cold adaptation.</title>
        <authorList>
            <person name="Allen M.A."/>
            <person name="Lauro F.M."/>
            <person name="Williams T.J."/>
            <person name="Burg D."/>
            <person name="Siddiqui K.S."/>
            <person name="De Francisci D."/>
            <person name="Chong K.W."/>
            <person name="Pilak O."/>
            <person name="Chew H.H."/>
            <person name="De Maere M.Z."/>
            <person name="Ting L."/>
            <person name="Katrib M."/>
            <person name="Ng C."/>
            <person name="Sowers K.R."/>
            <person name="Galperin M.Y."/>
            <person name="Anderson I.J."/>
            <person name="Ivanova N."/>
            <person name="Dalin E."/>
            <person name="Martinez M."/>
            <person name="Lapidus A."/>
            <person name="Hauser L."/>
            <person name="Land M."/>
            <person name="Thomas T."/>
            <person name="Cavicchioli R."/>
        </authorList>
    </citation>
    <scope>NUCLEOTIDE SEQUENCE [LARGE SCALE GENOMIC DNA]</scope>
    <source>
        <strain evidence="3">DSM 6242 / NBRC 107633 / OCM 468 / ACE-M</strain>
    </source>
</reference>
<dbReference type="RefSeq" id="WP_011498939.1">
    <property type="nucleotide sequence ID" value="NC_007955.1"/>
</dbReference>
<dbReference type="Proteomes" id="UP000001979">
    <property type="component" value="Chromosome"/>
</dbReference>
<proteinExistence type="predicted"/>
<dbReference type="GeneID" id="3996737"/>